<dbReference type="EMBL" id="CM047747">
    <property type="protein sequence ID" value="KAJ0018098.1"/>
    <property type="molecule type" value="Genomic_DNA"/>
</dbReference>
<proteinExistence type="predicted"/>
<sequence length="96" mass="11228">MSLKGNSGIRAWLRSCNYGIQSDLWDIVNLGFTDPTPEEEETYTPEQRNALKDHRKKDKKALFLLYQGLDDEHLRKFQRLLPAKKYGTSWPLSTKE</sequence>
<gene>
    <name evidence="1" type="ORF">Pint_12331</name>
</gene>
<dbReference type="Proteomes" id="UP001163603">
    <property type="component" value="Chromosome 12"/>
</dbReference>
<comment type="caution">
    <text evidence="1">The sequence shown here is derived from an EMBL/GenBank/DDBJ whole genome shotgun (WGS) entry which is preliminary data.</text>
</comment>
<accession>A0ACC0XKG8</accession>
<organism evidence="1 2">
    <name type="scientific">Pistacia integerrima</name>
    <dbReference type="NCBI Taxonomy" id="434235"/>
    <lineage>
        <taxon>Eukaryota</taxon>
        <taxon>Viridiplantae</taxon>
        <taxon>Streptophyta</taxon>
        <taxon>Embryophyta</taxon>
        <taxon>Tracheophyta</taxon>
        <taxon>Spermatophyta</taxon>
        <taxon>Magnoliopsida</taxon>
        <taxon>eudicotyledons</taxon>
        <taxon>Gunneridae</taxon>
        <taxon>Pentapetalae</taxon>
        <taxon>rosids</taxon>
        <taxon>malvids</taxon>
        <taxon>Sapindales</taxon>
        <taxon>Anacardiaceae</taxon>
        <taxon>Pistacia</taxon>
    </lineage>
</organism>
<reference evidence="2" key="1">
    <citation type="journal article" date="2023" name="G3 (Bethesda)">
        <title>Genome assembly and association tests identify interacting loci associated with vigor, precocity, and sex in interspecific pistachio rootstocks.</title>
        <authorList>
            <person name="Palmer W."/>
            <person name="Jacygrad E."/>
            <person name="Sagayaradj S."/>
            <person name="Cavanaugh K."/>
            <person name="Han R."/>
            <person name="Bertier L."/>
            <person name="Beede B."/>
            <person name="Kafkas S."/>
            <person name="Golino D."/>
            <person name="Preece J."/>
            <person name="Michelmore R."/>
        </authorList>
    </citation>
    <scope>NUCLEOTIDE SEQUENCE [LARGE SCALE GENOMIC DNA]</scope>
</reference>
<evidence type="ECO:0000313" key="1">
    <source>
        <dbReference type="EMBL" id="KAJ0018098.1"/>
    </source>
</evidence>
<evidence type="ECO:0000313" key="2">
    <source>
        <dbReference type="Proteomes" id="UP001163603"/>
    </source>
</evidence>
<protein>
    <submittedName>
        <fullName evidence="1">Uncharacterized protein</fullName>
    </submittedName>
</protein>
<keyword evidence="2" id="KW-1185">Reference proteome</keyword>
<name>A0ACC0XKG8_9ROSI</name>